<sequence>MGTTSLVRTGWDAAGAMSDARFAHLVQECVGEREETLAEVASTRFGAGKVALLLMSSALSCATFAGAAHAQQAEEEDGGVGEIIVTAQRYEQNLQETPLSVVALGSEQLDAIGIDNLSGFDTFIPNLSAGGTAAQGNAVASFAIRGIGGAPQGFVTQESAVGVYIDDILFARPHGALLDLLDVERIEVLRGPQGTLFGRNTAGGAIRYVTHQPASVLEGSLSATLGTHERRDVSGMLNLPLGEDIAARLSFASNSRDGYITRVDDGSSVGDADSETFRLQLRAQPTDRLDINFTIDSINTSDNGSPTIIGEYSATDLYPAALYGAQSVGGPPVNVARVNQMRALMPASVSPSNYCGQGPVLAAPVALASVQACIQSDLDFYYSQTGDYSIYGGVPDRNEFESTGISLSLSYDINDAITFNSLTGYRVSDQFQFQDWDRTPIPLVQQSSIVEIEYFTQEFQLIGSSFGDRLRWQVGAFYYDDQALDTRRRFDPSGGANSAALGTVGEGQLEYKDIGTTSLAAYGQATFDFTEQLSATLGLRWTHDEKDFTAFREARGRIPVGAPPVLTAVPQSISGEWENLSPRLGIEYRWTPDIMTYVSVAQGFKGGGFNDTVASTCSTSPLPNCGLSAYDEENLVTYEAGWRSDLFDNRIRFNATYFHTAYTDQQIQLADPGPPPLVYTINGDATVEGVELEFMAAVTDNLLLRASLGYVDARYDGILYGISGQPTATPDTPYFRSPELSYTVGVNYTQPLANNAEVTFDLNYGYKDEQASFPQPSNMVILPSYGLLNGRIAYRSSNGWELALVGTNLTDEYYLTNGFDPTGPTTKPTPGLPAGVHDAVFGFEMLDVGRPQEFAVELRYEF</sequence>
<comment type="subcellular location">
    <subcellularLocation>
        <location evidence="1 11">Cell outer membrane</location>
        <topology evidence="1 11">Multi-pass membrane protein</topology>
    </subcellularLocation>
</comment>
<evidence type="ECO:0000256" key="11">
    <source>
        <dbReference type="PROSITE-ProRule" id="PRU01360"/>
    </source>
</evidence>
<evidence type="ECO:0000313" key="15">
    <source>
        <dbReference type="EMBL" id="ANP47581.1"/>
    </source>
</evidence>
<feature type="domain" description="TonB-dependent receptor-like beta-barrel" evidence="13">
    <location>
        <begin position="383"/>
        <end position="809"/>
    </location>
</feature>
<name>A0A1B1AM11_9PROT</name>
<dbReference type="InterPro" id="IPR012910">
    <property type="entry name" value="Plug_dom"/>
</dbReference>
<dbReference type="Proteomes" id="UP000092498">
    <property type="component" value="Chromosome"/>
</dbReference>
<evidence type="ECO:0000256" key="4">
    <source>
        <dbReference type="ARBA" id="ARBA00022496"/>
    </source>
</evidence>
<evidence type="ECO:0000256" key="3">
    <source>
        <dbReference type="ARBA" id="ARBA00022452"/>
    </source>
</evidence>
<dbReference type="KEGG" id="cbot:ATE48_17585"/>
<keyword evidence="6" id="KW-0408">Iron</keyword>
<organism evidence="15 16">
    <name type="scientific">Candidatus Viadribacter manganicus</name>
    <dbReference type="NCBI Taxonomy" id="1759059"/>
    <lineage>
        <taxon>Bacteria</taxon>
        <taxon>Pseudomonadati</taxon>
        <taxon>Pseudomonadota</taxon>
        <taxon>Alphaproteobacteria</taxon>
        <taxon>Hyphomonadales</taxon>
        <taxon>Hyphomonadaceae</taxon>
        <taxon>Candidatus Viadribacter</taxon>
    </lineage>
</organism>
<dbReference type="STRING" id="1759059.ATE48_17585"/>
<keyword evidence="7" id="KW-0406">Ion transport</keyword>
<keyword evidence="3 11" id="KW-1134">Transmembrane beta strand</keyword>
<keyword evidence="8 12" id="KW-0798">TonB box</keyword>
<keyword evidence="2 11" id="KW-0813">Transport</keyword>
<evidence type="ECO:0000256" key="5">
    <source>
        <dbReference type="ARBA" id="ARBA00022692"/>
    </source>
</evidence>
<evidence type="ECO:0000256" key="2">
    <source>
        <dbReference type="ARBA" id="ARBA00022448"/>
    </source>
</evidence>
<evidence type="ECO:0000256" key="12">
    <source>
        <dbReference type="RuleBase" id="RU003357"/>
    </source>
</evidence>
<dbReference type="PANTHER" id="PTHR32552">
    <property type="entry name" value="FERRICHROME IRON RECEPTOR-RELATED"/>
    <property type="match status" value="1"/>
</dbReference>
<dbReference type="InterPro" id="IPR000531">
    <property type="entry name" value="Beta-barrel_TonB"/>
</dbReference>
<evidence type="ECO:0000256" key="10">
    <source>
        <dbReference type="ARBA" id="ARBA00023237"/>
    </source>
</evidence>
<dbReference type="GO" id="GO:0009279">
    <property type="term" value="C:cell outer membrane"/>
    <property type="evidence" value="ECO:0007669"/>
    <property type="project" value="UniProtKB-SubCell"/>
</dbReference>
<keyword evidence="10 11" id="KW-0998">Cell outer membrane</keyword>
<dbReference type="InterPro" id="IPR039426">
    <property type="entry name" value="TonB-dep_rcpt-like"/>
</dbReference>
<evidence type="ECO:0000256" key="7">
    <source>
        <dbReference type="ARBA" id="ARBA00023065"/>
    </source>
</evidence>
<proteinExistence type="inferred from homology"/>
<evidence type="ECO:0000256" key="8">
    <source>
        <dbReference type="ARBA" id="ARBA00023077"/>
    </source>
</evidence>
<dbReference type="SUPFAM" id="SSF56935">
    <property type="entry name" value="Porins"/>
    <property type="match status" value="1"/>
</dbReference>
<keyword evidence="5 11" id="KW-0812">Transmembrane</keyword>
<dbReference type="Pfam" id="PF00593">
    <property type="entry name" value="TonB_dep_Rec_b-barrel"/>
    <property type="match status" value="1"/>
</dbReference>
<gene>
    <name evidence="15" type="ORF">ATE48_17585</name>
</gene>
<evidence type="ECO:0000313" key="16">
    <source>
        <dbReference type="Proteomes" id="UP000092498"/>
    </source>
</evidence>
<dbReference type="OrthoDB" id="9760333at2"/>
<evidence type="ECO:0000256" key="6">
    <source>
        <dbReference type="ARBA" id="ARBA00023004"/>
    </source>
</evidence>
<evidence type="ECO:0000259" key="14">
    <source>
        <dbReference type="Pfam" id="PF07715"/>
    </source>
</evidence>
<reference evidence="15 16" key="1">
    <citation type="submission" date="2015-11" db="EMBL/GenBank/DDBJ databases">
        <title>Whole-Genome Sequence of Candidatus Oderbacter manganicum from the National Park Lower Oder Valley, Germany.</title>
        <authorList>
            <person name="Braun B."/>
            <person name="Liere K."/>
            <person name="Szewzyk U."/>
        </authorList>
    </citation>
    <scope>NUCLEOTIDE SEQUENCE [LARGE SCALE GENOMIC DNA]</scope>
    <source>
        <strain evidence="15 16">OTSz_A_272</strain>
    </source>
</reference>
<evidence type="ECO:0000256" key="9">
    <source>
        <dbReference type="ARBA" id="ARBA00023136"/>
    </source>
</evidence>
<dbReference type="InterPro" id="IPR036942">
    <property type="entry name" value="Beta-barrel_TonB_sf"/>
</dbReference>
<evidence type="ECO:0000256" key="1">
    <source>
        <dbReference type="ARBA" id="ARBA00004571"/>
    </source>
</evidence>
<accession>A0A1B1AM11</accession>
<evidence type="ECO:0000259" key="13">
    <source>
        <dbReference type="Pfam" id="PF00593"/>
    </source>
</evidence>
<dbReference type="Pfam" id="PF07715">
    <property type="entry name" value="Plug"/>
    <property type="match status" value="1"/>
</dbReference>
<dbReference type="AlphaFoldDB" id="A0A1B1AM11"/>
<dbReference type="GO" id="GO:0006826">
    <property type="term" value="P:iron ion transport"/>
    <property type="evidence" value="ECO:0007669"/>
    <property type="project" value="UniProtKB-KW"/>
</dbReference>
<dbReference type="PROSITE" id="PS52016">
    <property type="entry name" value="TONB_DEPENDENT_REC_3"/>
    <property type="match status" value="1"/>
</dbReference>
<evidence type="ECO:0008006" key="17">
    <source>
        <dbReference type="Google" id="ProtNLM"/>
    </source>
</evidence>
<keyword evidence="9 11" id="KW-0472">Membrane</keyword>
<comment type="similarity">
    <text evidence="11 12">Belongs to the TonB-dependent receptor family.</text>
</comment>
<dbReference type="EMBL" id="CP013244">
    <property type="protein sequence ID" value="ANP47581.1"/>
    <property type="molecule type" value="Genomic_DNA"/>
</dbReference>
<keyword evidence="4" id="KW-0410">Iron transport</keyword>
<keyword evidence="16" id="KW-1185">Reference proteome</keyword>
<dbReference type="InParanoid" id="A0A1B1AM11"/>
<dbReference type="Gene3D" id="2.40.170.20">
    <property type="entry name" value="TonB-dependent receptor, beta-barrel domain"/>
    <property type="match status" value="2"/>
</dbReference>
<feature type="domain" description="TonB-dependent receptor plug" evidence="14">
    <location>
        <begin position="94"/>
        <end position="205"/>
    </location>
</feature>
<protein>
    <recommendedName>
        <fullName evidence="17">TonB-dependent receptor</fullName>
    </recommendedName>
</protein>
<dbReference type="PANTHER" id="PTHR32552:SF81">
    <property type="entry name" value="TONB-DEPENDENT OUTER MEMBRANE RECEPTOR"/>
    <property type="match status" value="1"/>
</dbReference>